<evidence type="ECO:0000313" key="2">
    <source>
        <dbReference type="Proteomes" id="UP001165641"/>
    </source>
</evidence>
<dbReference type="InterPro" id="IPR027417">
    <property type="entry name" value="P-loop_NTPase"/>
</dbReference>
<organism evidence="1 2">
    <name type="scientific">Paracoccus onchidii</name>
    <dbReference type="NCBI Taxonomy" id="3017813"/>
    <lineage>
        <taxon>Bacteria</taxon>
        <taxon>Pseudomonadati</taxon>
        <taxon>Pseudomonadota</taxon>
        <taxon>Alphaproteobacteria</taxon>
        <taxon>Rhodobacterales</taxon>
        <taxon>Paracoccaceae</taxon>
        <taxon>Paracoccus</taxon>
    </lineage>
</organism>
<sequence>MLISHRHKFIYIKTHKTASTSIEGILEAACLPSEEATKHRRPYTDTPDGIVAGRNGGEQDNDPLWAHSTAASIQRVVGKMKFRQYLKVYAIRNPYDKVISWYWHVMPKDLRAEMKEDFPAARKLFHSWLRMRPRLPTDLQFYRTPAGQFKAHVIRYEHMHDDLQEFAEKVGMEFDPQNMPQWKTASRGHKDIDLSDYYDAETRKIVQNQFAFDFKNFGYEP</sequence>
<dbReference type="Pfam" id="PF03567">
    <property type="entry name" value="Sulfotransfer_2"/>
    <property type="match status" value="1"/>
</dbReference>
<dbReference type="Proteomes" id="UP001165641">
    <property type="component" value="Unassembled WGS sequence"/>
</dbReference>
<keyword evidence="2" id="KW-1185">Reference proteome</keyword>
<evidence type="ECO:0000313" key="1">
    <source>
        <dbReference type="EMBL" id="MDB6179395.1"/>
    </source>
</evidence>
<name>A0ABT4ZJ53_9RHOB</name>
<dbReference type="SUPFAM" id="SSF52540">
    <property type="entry name" value="P-loop containing nucleoside triphosphate hydrolases"/>
    <property type="match status" value="1"/>
</dbReference>
<accession>A0ABT4ZJ53</accession>
<dbReference type="Gene3D" id="3.40.50.300">
    <property type="entry name" value="P-loop containing nucleotide triphosphate hydrolases"/>
    <property type="match status" value="1"/>
</dbReference>
<dbReference type="InterPro" id="IPR005331">
    <property type="entry name" value="Sulfotransferase"/>
</dbReference>
<reference evidence="1" key="1">
    <citation type="submission" date="2022-12" db="EMBL/GenBank/DDBJ databases">
        <title>Paracoccus onchidii sp. nov., isolated from a marine invertebrate from the South China Sea.</title>
        <authorList>
            <person name="Xu S."/>
            <person name="Liu Z."/>
            <person name="Xu Y."/>
        </authorList>
    </citation>
    <scope>NUCLEOTIDE SEQUENCE</scope>
    <source>
        <strain evidence="1">Z330</strain>
    </source>
</reference>
<proteinExistence type="predicted"/>
<dbReference type="RefSeq" id="WP_271890495.1">
    <property type="nucleotide sequence ID" value="NZ_JAQBIE010000033.1"/>
</dbReference>
<protein>
    <submittedName>
        <fullName evidence="1">Sulfotransferase family 2 domain-containing protein</fullName>
    </submittedName>
</protein>
<gene>
    <name evidence="1" type="ORF">PAF17_18075</name>
</gene>
<dbReference type="EMBL" id="JAQBIE010000033">
    <property type="protein sequence ID" value="MDB6179395.1"/>
    <property type="molecule type" value="Genomic_DNA"/>
</dbReference>
<comment type="caution">
    <text evidence="1">The sequence shown here is derived from an EMBL/GenBank/DDBJ whole genome shotgun (WGS) entry which is preliminary data.</text>
</comment>